<evidence type="ECO:0000313" key="1">
    <source>
        <dbReference type="EMBL" id="EKU11957.1"/>
    </source>
</evidence>
<comment type="caution">
    <text evidence="1">The sequence shown here is derived from an EMBL/GenBank/DDBJ whole genome shotgun (WGS) entry which is preliminary data.</text>
</comment>
<dbReference type="Proteomes" id="UP000011939">
    <property type="component" value="Unassembled WGS sequence"/>
</dbReference>
<dbReference type="AlphaFoldDB" id="M5IHE3"/>
<accession>M5IHE3</accession>
<dbReference type="STRING" id="1244083.CSUNSWCD_1281"/>
<dbReference type="PATRIC" id="fig|1244083.3.peg.655"/>
<evidence type="ECO:0000313" key="2">
    <source>
        <dbReference type="Proteomes" id="UP000011939"/>
    </source>
</evidence>
<protein>
    <submittedName>
        <fullName evidence="1">Uncharacterized protein</fullName>
    </submittedName>
</protein>
<name>M5IHE3_9BACT</name>
<proteinExistence type="predicted"/>
<gene>
    <name evidence="1" type="ORF">CSUNSWCD_1281</name>
</gene>
<sequence>MIKQILTVGKRRLKLANTLFQTQRDRFTLDEDAVSQGSGFGLQRGKFAPVALP</sequence>
<reference evidence="1 2" key="1">
    <citation type="journal article" date="2013" name="Genome Announc.">
        <title>Genome Sequence of Campylobacter showae UNSWCD, Isolated from a Patient with Crohn's Disease.</title>
        <authorList>
            <person name="Tay A.P."/>
            <person name="Kaakoush N.O."/>
            <person name="Deshpande N.P."/>
            <person name="Chen Z."/>
            <person name="Mitchell H."/>
            <person name="Wilkins M.R."/>
        </authorList>
    </citation>
    <scope>NUCLEOTIDE SEQUENCE [LARGE SCALE GENOMIC DNA]</scope>
    <source>
        <strain evidence="1 2">CSUNSWCD</strain>
    </source>
</reference>
<dbReference type="EMBL" id="AMZQ01000002">
    <property type="protein sequence ID" value="EKU11957.1"/>
    <property type="molecule type" value="Genomic_DNA"/>
</dbReference>
<organism evidence="1 2">
    <name type="scientific">Campylobacter showae CSUNSWCD</name>
    <dbReference type="NCBI Taxonomy" id="1244083"/>
    <lineage>
        <taxon>Bacteria</taxon>
        <taxon>Pseudomonadati</taxon>
        <taxon>Campylobacterota</taxon>
        <taxon>Epsilonproteobacteria</taxon>
        <taxon>Campylobacterales</taxon>
        <taxon>Campylobacteraceae</taxon>
        <taxon>Campylobacter</taxon>
    </lineage>
</organism>